<evidence type="ECO:0000256" key="6">
    <source>
        <dbReference type="ARBA" id="ARBA00022989"/>
    </source>
</evidence>
<gene>
    <name evidence="9" type="primary">ygaZ</name>
    <name evidence="9" type="ORF">NCTC12714_01038</name>
</gene>
<evidence type="ECO:0000313" key="9">
    <source>
        <dbReference type="EMBL" id="STQ86234.1"/>
    </source>
</evidence>
<dbReference type="InterPro" id="IPR011606">
    <property type="entry name" value="Brnchd-chn_aa_trnsp_permease"/>
</dbReference>
<organism evidence="9 10">
    <name type="scientific">Helicobacter muridarum</name>
    <dbReference type="NCBI Taxonomy" id="216"/>
    <lineage>
        <taxon>Bacteria</taxon>
        <taxon>Pseudomonadati</taxon>
        <taxon>Campylobacterota</taxon>
        <taxon>Epsilonproteobacteria</taxon>
        <taxon>Campylobacterales</taxon>
        <taxon>Helicobacteraceae</taxon>
        <taxon>Helicobacter</taxon>
    </lineage>
</organism>
<evidence type="ECO:0000256" key="5">
    <source>
        <dbReference type="ARBA" id="ARBA00022692"/>
    </source>
</evidence>
<feature type="transmembrane region" description="Helical" evidence="8">
    <location>
        <begin position="197"/>
        <end position="215"/>
    </location>
</feature>
<feature type="transmembrane region" description="Helical" evidence="8">
    <location>
        <begin position="170"/>
        <end position="190"/>
    </location>
</feature>
<protein>
    <submittedName>
        <fullName evidence="9">Branched-chain amino acid transporter</fullName>
    </submittedName>
</protein>
<dbReference type="PANTHER" id="PTHR34979">
    <property type="entry name" value="INNER MEMBRANE PROTEIN YGAZ"/>
    <property type="match status" value="1"/>
</dbReference>
<keyword evidence="3" id="KW-0813">Transport</keyword>
<keyword evidence="6 8" id="KW-1133">Transmembrane helix</keyword>
<dbReference type="Proteomes" id="UP000255139">
    <property type="component" value="Unassembled WGS sequence"/>
</dbReference>
<dbReference type="RefSeq" id="WP_233708825.1">
    <property type="nucleotide sequence ID" value="NZ_FZML01000010.1"/>
</dbReference>
<evidence type="ECO:0000256" key="4">
    <source>
        <dbReference type="ARBA" id="ARBA00022475"/>
    </source>
</evidence>
<evidence type="ECO:0000256" key="2">
    <source>
        <dbReference type="ARBA" id="ARBA00010735"/>
    </source>
</evidence>
<proteinExistence type="inferred from homology"/>
<feature type="transmembrane region" description="Helical" evidence="8">
    <location>
        <begin position="75"/>
        <end position="97"/>
    </location>
</feature>
<feature type="transmembrane region" description="Helical" evidence="8">
    <location>
        <begin position="221"/>
        <end position="240"/>
    </location>
</feature>
<keyword evidence="4" id="KW-1003">Cell membrane</keyword>
<keyword evidence="5 8" id="KW-0812">Transmembrane</keyword>
<keyword evidence="10" id="KW-1185">Reference proteome</keyword>
<feature type="transmembrane region" description="Helical" evidence="8">
    <location>
        <begin position="142"/>
        <end position="164"/>
    </location>
</feature>
<comment type="subcellular location">
    <subcellularLocation>
        <location evidence="1">Cell membrane</location>
        <topology evidence="1">Multi-pass membrane protein</topology>
    </subcellularLocation>
</comment>
<evidence type="ECO:0000313" key="10">
    <source>
        <dbReference type="Proteomes" id="UP000255139"/>
    </source>
</evidence>
<dbReference type="PANTHER" id="PTHR34979:SF1">
    <property type="entry name" value="INNER MEMBRANE PROTEIN YGAZ"/>
    <property type="match status" value="1"/>
</dbReference>
<dbReference type="GO" id="GO:0005886">
    <property type="term" value="C:plasma membrane"/>
    <property type="evidence" value="ECO:0007669"/>
    <property type="project" value="UniProtKB-SubCell"/>
</dbReference>
<feature type="transmembrane region" description="Helical" evidence="8">
    <location>
        <begin position="47"/>
        <end position="69"/>
    </location>
</feature>
<keyword evidence="7 8" id="KW-0472">Membrane</keyword>
<name>A0A377PV07_9HELI</name>
<dbReference type="GO" id="GO:1903785">
    <property type="term" value="P:L-valine transmembrane transport"/>
    <property type="evidence" value="ECO:0007669"/>
    <property type="project" value="TreeGrafter"/>
</dbReference>
<evidence type="ECO:0000256" key="3">
    <source>
        <dbReference type="ARBA" id="ARBA00022448"/>
    </source>
</evidence>
<evidence type="ECO:0000256" key="1">
    <source>
        <dbReference type="ARBA" id="ARBA00004651"/>
    </source>
</evidence>
<accession>A0A377PV07</accession>
<evidence type="ECO:0000256" key="7">
    <source>
        <dbReference type="ARBA" id="ARBA00023136"/>
    </source>
</evidence>
<evidence type="ECO:0000256" key="8">
    <source>
        <dbReference type="SAM" id="Phobius"/>
    </source>
</evidence>
<dbReference type="EMBL" id="UGJE01000002">
    <property type="protein sequence ID" value="STQ86234.1"/>
    <property type="molecule type" value="Genomic_DNA"/>
</dbReference>
<feature type="transmembrane region" description="Helical" evidence="8">
    <location>
        <begin position="20"/>
        <end position="40"/>
    </location>
</feature>
<dbReference type="Pfam" id="PF03591">
    <property type="entry name" value="AzlC"/>
    <property type="match status" value="1"/>
</dbReference>
<reference evidence="9 10" key="1">
    <citation type="submission" date="2018-06" db="EMBL/GenBank/DDBJ databases">
        <authorList>
            <consortium name="Pathogen Informatics"/>
            <person name="Doyle S."/>
        </authorList>
    </citation>
    <scope>NUCLEOTIDE SEQUENCE [LARGE SCALE GENOMIC DNA]</scope>
    <source>
        <strain evidence="9 10">NCTC12714</strain>
    </source>
</reference>
<dbReference type="AlphaFoldDB" id="A0A377PV07"/>
<comment type="similarity">
    <text evidence="2">Belongs to the AzlC family.</text>
</comment>
<sequence>MDGTPNMNTDVLAFKEGFKYSLPILATYVLMGAVFGIMMAKAGYSAWLSLLMSIVIYAGAMQFVAVGLLAGGLPILSIVAICLSINARQFFYAIASLDRYGFRGWRKWYLVFSVTDETFAILNLREQKAGIQNQDKIHNQKVMFFISLCNHCYWIIGCVGGTLLGGYLSFIQNINGLDFIVIATFTVILYENYKIKSNRVSIGIGMVCTIACLFFDRENFLLYSLVCIFLVLLLGYRLGFMSINK</sequence>